<evidence type="ECO:0000256" key="4">
    <source>
        <dbReference type="ARBA" id="ARBA00022692"/>
    </source>
</evidence>
<dbReference type="SMART" id="SM00108">
    <property type="entry name" value="B_lectin"/>
    <property type="match status" value="1"/>
</dbReference>
<dbReference type="Pfam" id="PF00069">
    <property type="entry name" value="Pkinase"/>
    <property type="match status" value="1"/>
</dbReference>
<dbReference type="PROSITE" id="PS00108">
    <property type="entry name" value="PROTEIN_KINASE_ST"/>
    <property type="match status" value="1"/>
</dbReference>
<dbReference type="PROSITE" id="PS50948">
    <property type="entry name" value="PAN"/>
    <property type="match status" value="1"/>
</dbReference>
<keyword evidence="11" id="KW-1015">Disulfide bond</keyword>
<evidence type="ECO:0000313" key="19">
    <source>
        <dbReference type="EMBL" id="KAF4382571.1"/>
    </source>
</evidence>
<dbReference type="CDD" id="cd00028">
    <property type="entry name" value="B_lectin"/>
    <property type="match status" value="1"/>
</dbReference>
<keyword evidence="7 13" id="KW-0418">Kinase</keyword>
<evidence type="ECO:0000259" key="16">
    <source>
        <dbReference type="PROSITE" id="PS50011"/>
    </source>
</evidence>
<evidence type="ECO:0000313" key="20">
    <source>
        <dbReference type="Proteomes" id="UP000525078"/>
    </source>
</evidence>
<dbReference type="InterPro" id="IPR001480">
    <property type="entry name" value="Bulb-type_lectin_dom"/>
</dbReference>
<comment type="catalytic activity">
    <reaction evidence="13">
        <text>L-threonyl-[protein] + ATP = O-phospho-L-threonyl-[protein] + ADP + H(+)</text>
        <dbReference type="Rhea" id="RHEA:46608"/>
        <dbReference type="Rhea" id="RHEA-COMP:11060"/>
        <dbReference type="Rhea" id="RHEA-COMP:11605"/>
        <dbReference type="ChEBI" id="CHEBI:15378"/>
        <dbReference type="ChEBI" id="CHEBI:30013"/>
        <dbReference type="ChEBI" id="CHEBI:30616"/>
        <dbReference type="ChEBI" id="CHEBI:61977"/>
        <dbReference type="ChEBI" id="CHEBI:456216"/>
        <dbReference type="EC" id="2.7.11.1"/>
    </reaction>
</comment>
<dbReference type="InterPro" id="IPR003609">
    <property type="entry name" value="Pan_app"/>
</dbReference>
<dbReference type="SUPFAM" id="SSF56112">
    <property type="entry name" value="Protein kinase-like (PK-like)"/>
    <property type="match status" value="1"/>
</dbReference>
<keyword evidence="5 15" id="KW-0732">Signal</keyword>
<dbReference type="InterPro" id="IPR000858">
    <property type="entry name" value="S_locus_glycoprot_dom"/>
</dbReference>
<evidence type="ECO:0000256" key="12">
    <source>
        <dbReference type="ARBA" id="ARBA00023180"/>
    </source>
</evidence>
<dbReference type="CDD" id="cd01098">
    <property type="entry name" value="PAN_AP_plant"/>
    <property type="match status" value="1"/>
</dbReference>
<dbReference type="Proteomes" id="UP000525078">
    <property type="component" value="Unassembled WGS sequence"/>
</dbReference>
<keyword evidence="12" id="KW-0325">Glycoprotein</keyword>
<dbReference type="SMART" id="SM00473">
    <property type="entry name" value="PAN_AP"/>
    <property type="match status" value="1"/>
</dbReference>
<dbReference type="AlphaFoldDB" id="A0A7J6GI70"/>
<comment type="catalytic activity">
    <reaction evidence="13">
        <text>L-seryl-[protein] + ATP = O-phospho-L-seryl-[protein] + ADP + H(+)</text>
        <dbReference type="Rhea" id="RHEA:17989"/>
        <dbReference type="Rhea" id="RHEA-COMP:9863"/>
        <dbReference type="Rhea" id="RHEA-COMP:11604"/>
        <dbReference type="ChEBI" id="CHEBI:15378"/>
        <dbReference type="ChEBI" id="CHEBI:29999"/>
        <dbReference type="ChEBI" id="CHEBI:30616"/>
        <dbReference type="ChEBI" id="CHEBI:83421"/>
        <dbReference type="ChEBI" id="CHEBI:456216"/>
        <dbReference type="EC" id="2.7.11.1"/>
    </reaction>
</comment>
<keyword evidence="2 13" id="KW-0723">Serine/threonine-protein kinase</keyword>
<keyword evidence="8 13" id="KW-0067">ATP-binding</keyword>
<protein>
    <recommendedName>
        <fullName evidence="13">Receptor-like serine/threonine-protein kinase</fullName>
        <ecNumber evidence="13">2.7.11.1</ecNumber>
    </recommendedName>
</protein>
<dbReference type="PANTHER" id="PTHR47974">
    <property type="entry name" value="OS07G0415500 PROTEIN"/>
    <property type="match status" value="1"/>
</dbReference>
<dbReference type="EC" id="2.7.11.1" evidence="13"/>
<sequence>MATNTNRKVMFLALLLCLVLKTHIAFGAETITANQSLSGDQTIVSASEVYELGFFTPGKTTLNYYIGMWYKRDPYKTILWVANREKPVINRFSSKLIISNSNLVLINELKIPVWSTNVSFPTSGTSVRATLQDDGNIVLLHDEFDESKLLWQSFDYPTDTWLPGASLGFNKITKRKQILTSWNNLEDPSPGLFTFELVPSDGFYIILWNRSRSYWTTGPWTGDIFTLVPEMRGDPICYFKFVSNESDILFTMYAHNTSGVSRLVMDVSGQMKQLGQPSKRWNLLWSFPRQQCQVYAFCGAYGSCSENSLPFCQCLMGFQPKSQRDWDLKDYSGGCMRKSQLNCLNNSLPNDEKDRFLEVPSMSVPENAQSEPVRSITECESTCLNNCHCIAYTYNNNGCSIWTRDLLNLNQLATGDSNGRTLYIRLAASEFQSTKKSKGKIVGVAVGSPVGLIVLLCLILYLALRHRRKTIGMGTLAGGSLVAFGYRDLQYATKNFSEKLVGTARGLVYLHEKCRECIIHCDIKPENILLNIEFCAKIADFGLAKLVGREFSRVLTTMRGTRGYLAPEWIAGVAITPKADVYSYGMMLFELISGKRNSEISEDGKVQFFATRAARLIVEGGDVLSLLDTRLEGNANIEELRRVCVVSCWCIQDNETQRPSMGCVVQMLEGIIEMELPPVPRSIQLFVENQDNIVFYTESCSSQSSHLLSDMSSASYESKSNISTMSMCLINN</sequence>
<dbReference type="Gene3D" id="2.90.10.10">
    <property type="entry name" value="Bulb-type lectin domain"/>
    <property type="match status" value="1"/>
</dbReference>
<feature type="domain" description="Apple" evidence="18">
    <location>
        <begin position="343"/>
        <end position="427"/>
    </location>
</feature>
<evidence type="ECO:0000256" key="10">
    <source>
        <dbReference type="ARBA" id="ARBA00023136"/>
    </source>
</evidence>
<name>A0A7J6GI70_CANSA</name>
<dbReference type="SUPFAM" id="SSF51110">
    <property type="entry name" value="alpha-D-mannose-specific plant lectins"/>
    <property type="match status" value="1"/>
</dbReference>
<evidence type="ECO:0000259" key="17">
    <source>
        <dbReference type="PROSITE" id="PS50927"/>
    </source>
</evidence>
<feature type="signal peptide" evidence="15">
    <location>
        <begin position="1"/>
        <end position="27"/>
    </location>
</feature>
<evidence type="ECO:0000256" key="15">
    <source>
        <dbReference type="SAM" id="SignalP"/>
    </source>
</evidence>
<dbReference type="PIRSF" id="PIRSF000641">
    <property type="entry name" value="SRK"/>
    <property type="match status" value="1"/>
</dbReference>
<dbReference type="GO" id="GO:0016020">
    <property type="term" value="C:membrane"/>
    <property type="evidence" value="ECO:0007669"/>
    <property type="project" value="UniProtKB-SubCell"/>
</dbReference>
<evidence type="ECO:0000256" key="3">
    <source>
        <dbReference type="ARBA" id="ARBA00022679"/>
    </source>
</evidence>
<dbReference type="EMBL" id="JAATIP010000054">
    <property type="protein sequence ID" value="KAF4382571.1"/>
    <property type="molecule type" value="Genomic_DNA"/>
</dbReference>
<dbReference type="GO" id="GO:0005524">
    <property type="term" value="F:ATP binding"/>
    <property type="evidence" value="ECO:0007669"/>
    <property type="project" value="UniProtKB-KW"/>
</dbReference>
<evidence type="ECO:0000256" key="11">
    <source>
        <dbReference type="ARBA" id="ARBA00023157"/>
    </source>
</evidence>
<accession>A0A7J6GI70</accession>
<reference evidence="19 20" key="1">
    <citation type="journal article" date="2020" name="bioRxiv">
        <title>Sequence and annotation of 42 cannabis genomes reveals extensive copy number variation in cannabinoid synthesis and pathogen resistance genes.</title>
        <authorList>
            <person name="Mckernan K.J."/>
            <person name="Helbert Y."/>
            <person name="Kane L.T."/>
            <person name="Ebling H."/>
            <person name="Zhang L."/>
            <person name="Liu B."/>
            <person name="Eaton Z."/>
            <person name="Mclaughlin S."/>
            <person name="Kingan S."/>
            <person name="Baybayan P."/>
            <person name="Concepcion G."/>
            <person name="Jordan M."/>
            <person name="Riva A."/>
            <person name="Barbazuk W."/>
            <person name="Harkins T."/>
        </authorList>
    </citation>
    <scope>NUCLEOTIDE SEQUENCE [LARGE SCALE GENOMIC DNA]</scope>
    <source>
        <strain evidence="20">cv. Jamaican Lion 4</strain>
        <tissue evidence="19">Leaf</tissue>
    </source>
</reference>
<feature type="domain" description="Protein kinase" evidence="16">
    <location>
        <begin position="391"/>
        <end position="672"/>
    </location>
</feature>
<dbReference type="Pfam" id="PF00954">
    <property type="entry name" value="S_locus_glycop"/>
    <property type="match status" value="1"/>
</dbReference>
<keyword evidence="4 14" id="KW-0812">Transmembrane</keyword>
<keyword evidence="6 13" id="KW-0547">Nucleotide-binding</keyword>
<evidence type="ECO:0000256" key="5">
    <source>
        <dbReference type="ARBA" id="ARBA00022729"/>
    </source>
</evidence>
<evidence type="ECO:0000256" key="2">
    <source>
        <dbReference type="ARBA" id="ARBA00022527"/>
    </source>
</evidence>
<evidence type="ECO:0000256" key="7">
    <source>
        <dbReference type="ARBA" id="ARBA00022777"/>
    </source>
</evidence>
<evidence type="ECO:0000256" key="6">
    <source>
        <dbReference type="ARBA" id="ARBA00022741"/>
    </source>
</evidence>
<evidence type="ECO:0000256" key="14">
    <source>
        <dbReference type="SAM" id="Phobius"/>
    </source>
</evidence>
<dbReference type="Pfam" id="PF08276">
    <property type="entry name" value="PAN_2"/>
    <property type="match status" value="1"/>
</dbReference>
<proteinExistence type="inferred from homology"/>
<dbReference type="SMART" id="SM00220">
    <property type="entry name" value="S_TKc"/>
    <property type="match status" value="1"/>
</dbReference>
<feature type="transmembrane region" description="Helical" evidence="14">
    <location>
        <begin position="441"/>
        <end position="464"/>
    </location>
</feature>
<evidence type="ECO:0000256" key="1">
    <source>
        <dbReference type="ARBA" id="ARBA00004167"/>
    </source>
</evidence>
<gene>
    <name evidence="19" type="ORF">F8388_015399</name>
</gene>
<keyword evidence="10 14" id="KW-0472">Membrane</keyword>
<keyword evidence="9 14" id="KW-1133">Transmembrane helix</keyword>
<dbReference type="FunFam" id="1.10.510.10:FF:000384">
    <property type="entry name" value="G-type lectin S-receptor-like serine/threonine-protein kinase"/>
    <property type="match status" value="1"/>
</dbReference>
<dbReference type="PROSITE" id="PS50927">
    <property type="entry name" value="BULB_LECTIN"/>
    <property type="match status" value="1"/>
</dbReference>
<feature type="domain" description="Bulb-type lectin" evidence="17">
    <location>
        <begin position="28"/>
        <end position="152"/>
    </location>
</feature>
<dbReference type="GO" id="GO:0004674">
    <property type="term" value="F:protein serine/threonine kinase activity"/>
    <property type="evidence" value="ECO:0007669"/>
    <property type="project" value="UniProtKB-KW"/>
</dbReference>
<evidence type="ECO:0000259" key="18">
    <source>
        <dbReference type="PROSITE" id="PS50948"/>
    </source>
</evidence>
<dbReference type="Gene3D" id="1.10.510.10">
    <property type="entry name" value="Transferase(Phosphotransferase) domain 1"/>
    <property type="match status" value="1"/>
</dbReference>
<organism evidence="19 20">
    <name type="scientific">Cannabis sativa</name>
    <name type="common">Hemp</name>
    <name type="synonym">Marijuana</name>
    <dbReference type="NCBI Taxonomy" id="3483"/>
    <lineage>
        <taxon>Eukaryota</taxon>
        <taxon>Viridiplantae</taxon>
        <taxon>Streptophyta</taxon>
        <taxon>Embryophyta</taxon>
        <taxon>Tracheophyta</taxon>
        <taxon>Spermatophyta</taxon>
        <taxon>Magnoliopsida</taxon>
        <taxon>eudicotyledons</taxon>
        <taxon>Gunneridae</taxon>
        <taxon>Pentapetalae</taxon>
        <taxon>rosids</taxon>
        <taxon>fabids</taxon>
        <taxon>Rosales</taxon>
        <taxon>Cannabaceae</taxon>
        <taxon>Cannabis</taxon>
    </lineage>
</organism>
<dbReference type="InterPro" id="IPR000719">
    <property type="entry name" value="Prot_kinase_dom"/>
</dbReference>
<keyword evidence="3 13" id="KW-0808">Transferase</keyword>
<comment type="similarity">
    <text evidence="13">Belongs to the protein kinase superfamily. Ser/Thr protein kinase family.</text>
</comment>
<dbReference type="PROSITE" id="PS50011">
    <property type="entry name" value="PROTEIN_KINASE_DOM"/>
    <property type="match status" value="1"/>
</dbReference>
<dbReference type="InterPro" id="IPR008271">
    <property type="entry name" value="Ser/Thr_kinase_AS"/>
</dbReference>
<dbReference type="GO" id="GO:0048544">
    <property type="term" value="P:recognition of pollen"/>
    <property type="evidence" value="ECO:0007669"/>
    <property type="project" value="InterPro"/>
</dbReference>
<evidence type="ECO:0000256" key="9">
    <source>
        <dbReference type="ARBA" id="ARBA00022989"/>
    </source>
</evidence>
<dbReference type="Pfam" id="PF01453">
    <property type="entry name" value="B_lectin"/>
    <property type="match status" value="1"/>
</dbReference>
<dbReference type="SUPFAM" id="SSF57414">
    <property type="entry name" value="Hairpin loop containing domain-like"/>
    <property type="match status" value="1"/>
</dbReference>
<dbReference type="InterPro" id="IPR024171">
    <property type="entry name" value="SRK-like_kinase"/>
</dbReference>
<comment type="caution">
    <text evidence="19">The sequence shown here is derived from an EMBL/GenBank/DDBJ whole genome shotgun (WGS) entry which is preliminary data.</text>
</comment>
<dbReference type="InterPro" id="IPR011009">
    <property type="entry name" value="Kinase-like_dom_sf"/>
</dbReference>
<dbReference type="PANTHER" id="PTHR47974:SF19">
    <property type="entry name" value="RECEPTOR-LIKE SERINE_THREONINE-PROTEIN KINASE"/>
    <property type="match status" value="1"/>
</dbReference>
<evidence type="ECO:0000256" key="13">
    <source>
        <dbReference type="PIRNR" id="PIRNR000641"/>
    </source>
</evidence>
<comment type="subcellular location">
    <subcellularLocation>
        <location evidence="1">Membrane</location>
        <topology evidence="1">Single-pass membrane protein</topology>
    </subcellularLocation>
</comment>
<dbReference type="InterPro" id="IPR036426">
    <property type="entry name" value="Bulb-type_lectin_dom_sf"/>
</dbReference>
<evidence type="ECO:0000256" key="8">
    <source>
        <dbReference type="ARBA" id="ARBA00022840"/>
    </source>
</evidence>
<feature type="chain" id="PRO_5029893483" description="Receptor-like serine/threonine-protein kinase" evidence="15">
    <location>
        <begin position="28"/>
        <end position="732"/>
    </location>
</feature>